<reference evidence="1" key="1">
    <citation type="journal article" date="2021" name="Proc. Natl. Acad. Sci. U.S.A.">
        <title>A Catalog of Tens of Thousands of Viruses from Human Metagenomes Reveals Hidden Associations with Chronic Diseases.</title>
        <authorList>
            <person name="Tisza M.J."/>
            <person name="Buck C.B."/>
        </authorList>
    </citation>
    <scope>NUCLEOTIDE SEQUENCE</scope>
    <source>
        <strain evidence="1">CtPYc18</strain>
    </source>
</reference>
<name>A0A8S5RC72_9VIRU</name>
<keyword evidence="1" id="KW-0238">DNA-binding</keyword>
<organism evidence="1">
    <name type="scientific">virus sp. ctPYc18</name>
    <dbReference type="NCBI Taxonomy" id="2828251"/>
    <lineage>
        <taxon>Viruses</taxon>
    </lineage>
</organism>
<evidence type="ECO:0000313" key="1">
    <source>
        <dbReference type="EMBL" id="DAE29022.1"/>
    </source>
</evidence>
<dbReference type="GO" id="GO:0003677">
    <property type="term" value="F:DNA binding"/>
    <property type="evidence" value="ECO:0007669"/>
    <property type="project" value="UniProtKB-KW"/>
</dbReference>
<proteinExistence type="predicted"/>
<sequence length="97" mass="11447">MTYASILEKVSEELNIPLEVVKLAYESYWKFIRESIKSLPLGEDLSEEDFSKLKTNFNIPSLGKLSCTYDRMVGVKKRYEYLCKLRESRLYDYSKKS</sequence>
<dbReference type="EMBL" id="BK059092">
    <property type="protein sequence ID" value="DAE29022.1"/>
    <property type="molecule type" value="Genomic_DNA"/>
</dbReference>
<accession>A0A8S5RC72</accession>
<protein>
    <submittedName>
        <fullName evidence="1">Histone family protein DNA-binding protein, Burkholderia ambifaria, Histone family.85A</fullName>
    </submittedName>
</protein>